<keyword evidence="2" id="KW-0186">Copper</keyword>
<dbReference type="PROSITE" id="PS51485">
    <property type="entry name" value="PHYTOCYANIN"/>
    <property type="match status" value="1"/>
</dbReference>
<name>A0AAD8QK93_LOLMU</name>
<dbReference type="AlphaFoldDB" id="A0AAD8QK93"/>
<keyword evidence="1" id="KW-0479">Metal-binding</keyword>
<dbReference type="GO" id="GO:0046872">
    <property type="term" value="F:metal ion binding"/>
    <property type="evidence" value="ECO:0007669"/>
    <property type="project" value="UniProtKB-KW"/>
</dbReference>
<gene>
    <name evidence="6" type="ORF">QYE76_007860</name>
</gene>
<evidence type="ECO:0000256" key="1">
    <source>
        <dbReference type="ARBA" id="ARBA00022723"/>
    </source>
</evidence>
<evidence type="ECO:0000313" key="7">
    <source>
        <dbReference type="Proteomes" id="UP001231189"/>
    </source>
</evidence>
<dbReference type="InterPro" id="IPR028871">
    <property type="entry name" value="BlueCu_1_BS"/>
</dbReference>
<dbReference type="Proteomes" id="UP001231189">
    <property type="component" value="Unassembled WGS sequence"/>
</dbReference>
<dbReference type="Gene3D" id="2.60.40.420">
    <property type="entry name" value="Cupredoxins - blue copper proteins"/>
    <property type="match status" value="1"/>
</dbReference>
<protein>
    <recommendedName>
        <fullName evidence="5">Phytocyanin domain-containing protein</fullName>
    </recommendedName>
</protein>
<dbReference type="GO" id="GO:0005886">
    <property type="term" value="C:plasma membrane"/>
    <property type="evidence" value="ECO:0007669"/>
    <property type="project" value="TreeGrafter"/>
</dbReference>
<sequence length="242" mass="25339">MHRLHQNMPSATKMAETKAAICIAAVAAMIHVVCAADYIVGDPTGGWQGRTDYKSWAAAQSFAPGDTLTFKYSAYHNVVEVTADDYEACSTANPVSFDNSGLTTVALTAPGKRYFICGGPGHCQNGMKVEVDVADRPAPAAPSSPPQLPPSPLPPAPAPAAEPPRHAGHKRHKKWCSPPKPAPALAPEVQSSESYLPLAAVAPMSSPTPPAPMSSDAVAVWHSKWGGATLGLLALWFAVLPM</sequence>
<dbReference type="InterPro" id="IPR008972">
    <property type="entry name" value="Cupredoxin"/>
</dbReference>
<evidence type="ECO:0000259" key="5">
    <source>
        <dbReference type="PROSITE" id="PS51485"/>
    </source>
</evidence>
<dbReference type="FunFam" id="2.60.40.420:FF:000003">
    <property type="entry name" value="Blue copper"/>
    <property type="match status" value="1"/>
</dbReference>
<dbReference type="InterPro" id="IPR003245">
    <property type="entry name" value="Phytocyanin_dom"/>
</dbReference>
<feature type="domain" description="Phytocyanin" evidence="5">
    <location>
        <begin position="36"/>
        <end position="135"/>
    </location>
</feature>
<dbReference type="SUPFAM" id="SSF49503">
    <property type="entry name" value="Cupredoxins"/>
    <property type="match status" value="1"/>
</dbReference>
<dbReference type="PANTHER" id="PTHR33021:SF363">
    <property type="entry name" value="OS01G0786500 PROTEIN"/>
    <property type="match status" value="1"/>
</dbReference>
<dbReference type="Pfam" id="PF02298">
    <property type="entry name" value="Cu_bind_like"/>
    <property type="match status" value="1"/>
</dbReference>
<feature type="compositionally biased region" description="Basic residues" evidence="4">
    <location>
        <begin position="166"/>
        <end position="175"/>
    </location>
</feature>
<evidence type="ECO:0000313" key="6">
    <source>
        <dbReference type="EMBL" id="KAK1602683.1"/>
    </source>
</evidence>
<dbReference type="CDD" id="cd04216">
    <property type="entry name" value="Phytocyanin"/>
    <property type="match status" value="1"/>
</dbReference>
<keyword evidence="7" id="KW-1185">Reference proteome</keyword>
<dbReference type="InterPro" id="IPR039391">
    <property type="entry name" value="Phytocyanin-like"/>
</dbReference>
<reference evidence="6" key="1">
    <citation type="submission" date="2023-07" db="EMBL/GenBank/DDBJ databases">
        <title>A chromosome-level genome assembly of Lolium multiflorum.</title>
        <authorList>
            <person name="Chen Y."/>
            <person name="Copetti D."/>
            <person name="Kolliker R."/>
            <person name="Studer B."/>
        </authorList>
    </citation>
    <scope>NUCLEOTIDE SEQUENCE</scope>
    <source>
        <strain evidence="6">02402/16</strain>
        <tissue evidence="6">Leaf</tissue>
    </source>
</reference>
<feature type="compositionally biased region" description="Pro residues" evidence="4">
    <location>
        <begin position="139"/>
        <end position="162"/>
    </location>
</feature>
<accession>A0AAD8QK93</accession>
<dbReference type="PANTHER" id="PTHR33021">
    <property type="entry name" value="BLUE COPPER PROTEIN"/>
    <property type="match status" value="1"/>
</dbReference>
<evidence type="ECO:0000256" key="2">
    <source>
        <dbReference type="ARBA" id="ARBA00023008"/>
    </source>
</evidence>
<evidence type="ECO:0000256" key="4">
    <source>
        <dbReference type="SAM" id="MobiDB-lite"/>
    </source>
</evidence>
<evidence type="ECO:0000256" key="3">
    <source>
        <dbReference type="ARBA" id="ARBA00023180"/>
    </source>
</evidence>
<organism evidence="6 7">
    <name type="scientific">Lolium multiflorum</name>
    <name type="common">Italian ryegrass</name>
    <name type="synonym">Lolium perenne subsp. multiflorum</name>
    <dbReference type="NCBI Taxonomy" id="4521"/>
    <lineage>
        <taxon>Eukaryota</taxon>
        <taxon>Viridiplantae</taxon>
        <taxon>Streptophyta</taxon>
        <taxon>Embryophyta</taxon>
        <taxon>Tracheophyta</taxon>
        <taxon>Spermatophyta</taxon>
        <taxon>Magnoliopsida</taxon>
        <taxon>Liliopsida</taxon>
        <taxon>Poales</taxon>
        <taxon>Poaceae</taxon>
        <taxon>BOP clade</taxon>
        <taxon>Pooideae</taxon>
        <taxon>Poodae</taxon>
        <taxon>Poeae</taxon>
        <taxon>Poeae Chloroplast Group 2 (Poeae type)</taxon>
        <taxon>Loliodinae</taxon>
        <taxon>Loliinae</taxon>
        <taxon>Lolium</taxon>
    </lineage>
</organism>
<dbReference type="EMBL" id="JAUUTY010000204">
    <property type="protein sequence ID" value="KAK1602683.1"/>
    <property type="molecule type" value="Genomic_DNA"/>
</dbReference>
<comment type="caution">
    <text evidence="6">The sequence shown here is derived from an EMBL/GenBank/DDBJ whole genome shotgun (WGS) entry which is preliminary data.</text>
</comment>
<proteinExistence type="predicted"/>
<dbReference type="GO" id="GO:0009055">
    <property type="term" value="F:electron transfer activity"/>
    <property type="evidence" value="ECO:0007669"/>
    <property type="project" value="InterPro"/>
</dbReference>
<dbReference type="PROSITE" id="PS00196">
    <property type="entry name" value="COPPER_BLUE"/>
    <property type="match status" value="1"/>
</dbReference>
<feature type="region of interest" description="Disordered" evidence="4">
    <location>
        <begin position="136"/>
        <end position="189"/>
    </location>
</feature>
<keyword evidence="3" id="KW-0325">Glycoprotein</keyword>